<evidence type="ECO:0000313" key="2">
    <source>
        <dbReference type="EMBL" id="PWN30950.1"/>
    </source>
</evidence>
<dbReference type="RefSeq" id="XP_025365562.1">
    <property type="nucleotide sequence ID" value="XM_025505278.1"/>
</dbReference>
<feature type="region of interest" description="Disordered" evidence="1">
    <location>
        <begin position="325"/>
        <end position="355"/>
    </location>
</feature>
<feature type="compositionally biased region" description="Basic and acidic residues" evidence="1">
    <location>
        <begin position="325"/>
        <end position="336"/>
    </location>
</feature>
<feature type="region of interest" description="Disordered" evidence="1">
    <location>
        <begin position="155"/>
        <end position="177"/>
    </location>
</feature>
<feature type="region of interest" description="Disordered" evidence="1">
    <location>
        <begin position="192"/>
        <end position="233"/>
    </location>
</feature>
<dbReference type="GeneID" id="37027101"/>
<feature type="region of interest" description="Disordered" evidence="1">
    <location>
        <begin position="267"/>
        <end position="301"/>
    </location>
</feature>
<evidence type="ECO:0000256" key="1">
    <source>
        <dbReference type="SAM" id="MobiDB-lite"/>
    </source>
</evidence>
<feature type="compositionally biased region" description="Low complexity" evidence="1">
    <location>
        <begin position="192"/>
        <end position="209"/>
    </location>
</feature>
<proteinExistence type="predicted"/>
<feature type="compositionally biased region" description="Basic residues" evidence="1">
    <location>
        <begin position="447"/>
        <end position="456"/>
    </location>
</feature>
<sequence length="479" mass="53079">MTLLPGRPSLQVASTSYQSPLHLYRRILRLANAIAARWEDDTIFQAQRYLAQRNVRKWIEATSRGSLEARQGFDGQASEWSSSRPGGDGEVAFQTIEAAQYRPFKRLKSHLSLLQCAHNGGRKEMEKVLDWTYARRGVLRWAGLRPFLDRPNPLGECSTHATSSHRHSPSPAASYPPSPALLALLSSPLITHSSSGSGSSSSSPPSSSSWANFTLPLPREGKTRHNPRSRLRNKELNAVAKVVKRKLERVRIPLPTRVVMRVEERAKSVGGAEGGEATTRARAAGQENQGEEWGPLHPSTPNFARQKRRVWAALLSRLPILPEVKHATGGEERQENDQAEPSSTGSPRAASASAFRPQLRRYLSPPSLPTDPIPSLIEAWNNHLSLSRGTPEDKSRRPKSIAFHLSPLSLFRTDERRPPTLPAPQESVRALQRCGGGPVEEVEKGAKGRARARMTKQGRIDRAQGKMGTKEEEEWIRKG</sequence>
<organism evidence="2 3">
    <name type="scientific">Jaminaea rosea</name>
    <dbReference type="NCBI Taxonomy" id="1569628"/>
    <lineage>
        <taxon>Eukaryota</taxon>
        <taxon>Fungi</taxon>
        <taxon>Dikarya</taxon>
        <taxon>Basidiomycota</taxon>
        <taxon>Ustilaginomycotina</taxon>
        <taxon>Exobasidiomycetes</taxon>
        <taxon>Microstromatales</taxon>
        <taxon>Microstromatales incertae sedis</taxon>
        <taxon>Jaminaea</taxon>
    </lineage>
</organism>
<reference evidence="2 3" key="1">
    <citation type="journal article" date="2018" name="Mol. Biol. Evol.">
        <title>Broad Genomic Sampling Reveals a Smut Pathogenic Ancestry of the Fungal Clade Ustilaginomycotina.</title>
        <authorList>
            <person name="Kijpornyongpan T."/>
            <person name="Mondo S.J."/>
            <person name="Barry K."/>
            <person name="Sandor L."/>
            <person name="Lee J."/>
            <person name="Lipzen A."/>
            <person name="Pangilinan J."/>
            <person name="LaButti K."/>
            <person name="Hainaut M."/>
            <person name="Henrissat B."/>
            <person name="Grigoriev I.V."/>
            <person name="Spatafora J.W."/>
            <person name="Aime M.C."/>
        </authorList>
    </citation>
    <scope>NUCLEOTIDE SEQUENCE [LARGE SCALE GENOMIC DNA]</scope>
    <source>
        <strain evidence="2 3">MCA 5214</strain>
    </source>
</reference>
<name>A0A316V072_9BASI</name>
<feature type="compositionally biased region" description="Basic and acidic residues" evidence="1">
    <location>
        <begin position="458"/>
        <end position="479"/>
    </location>
</feature>
<keyword evidence="3" id="KW-1185">Reference proteome</keyword>
<evidence type="ECO:0000313" key="3">
    <source>
        <dbReference type="Proteomes" id="UP000245884"/>
    </source>
</evidence>
<dbReference type="AlphaFoldDB" id="A0A316V072"/>
<accession>A0A316V072</accession>
<feature type="region of interest" description="Disordered" evidence="1">
    <location>
        <begin position="413"/>
        <end position="479"/>
    </location>
</feature>
<feature type="compositionally biased region" description="Basic residues" evidence="1">
    <location>
        <begin position="222"/>
        <end position="231"/>
    </location>
</feature>
<protein>
    <submittedName>
        <fullName evidence="2">Uncharacterized protein</fullName>
    </submittedName>
</protein>
<gene>
    <name evidence="2" type="ORF">BDZ90DRAFT_229940</name>
</gene>
<feature type="compositionally biased region" description="Low complexity" evidence="1">
    <location>
        <begin position="275"/>
        <end position="285"/>
    </location>
</feature>
<dbReference type="EMBL" id="KZ819662">
    <property type="protein sequence ID" value="PWN30950.1"/>
    <property type="molecule type" value="Genomic_DNA"/>
</dbReference>
<dbReference type="Proteomes" id="UP000245884">
    <property type="component" value="Unassembled WGS sequence"/>
</dbReference>